<comment type="caution">
    <text evidence="2">The sequence shown here is derived from an EMBL/GenBank/DDBJ whole genome shotgun (WGS) entry which is preliminary data.</text>
</comment>
<organism evidence="2 3">
    <name type="scientific">Nonomuraea salmonea</name>
    <dbReference type="NCBI Taxonomy" id="46181"/>
    <lineage>
        <taxon>Bacteria</taxon>
        <taxon>Bacillati</taxon>
        <taxon>Actinomycetota</taxon>
        <taxon>Actinomycetes</taxon>
        <taxon>Streptosporangiales</taxon>
        <taxon>Streptosporangiaceae</taxon>
        <taxon>Nonomuraea</taxon>
    </lineage>
</organism>
<name>A0ABV5NUD7_9ACTN</name>
<dbReference type="EMBL" id="JBHMCF010000034">
    <property type="protein sequence ID" value="MFB9473536.1"/>
    <property type="molecule type" value="Genomic_DNA"/>
</dbReference>
<sequence length="51" mass="5250">MTSTTGESGRSRGRCPPRTVTPSEHGPSHDVDQGGDQAAAGVMAAGRGWIR</sequence>
<evidence type="ECO:0000313" key="2">
    <source>
        <dbReference type="EMBL" id="MFB9473536.1"/>
    </source>
</evidence>
<dbReference type="RefSeq" id="WP_364370057.1">
    <property type="nucleotide sequence ID" value="NZ_JBHMCF010000034.1"/>
</dbReference>
<dbReference type="Proteomes" id="UP001589568">
    <property type="component" value="Unassembled WGS sequence"/>
</dbReference>
<protein>
    <submittedName>
        <fullName evidence="2">Uncharacterized protein</fullName>
    </submittedName>
</protein>
<proteinExistence type="predicted"/>
<keyword evidence="3" id="KW-1185">Reference proteome</keyword>
<accession>A0ABV5NUD7</accession>
<evidence type="ECO:0000256" key="1">
    <source>
        <dbReference type="SAM" id="MobiDB-lite"/>
    </source>
</evidence>
<reference evidence="2 3" key="1">
    <citation type="submission" date="2024-09" db="EMBL/GenBank/DDBJ databases">
        <authorList>
            <person name="Sun Q."/>
            <person name="Mori K."/>
        </authorList>
    </citation>
    <scope>NUCLEOTIDE SEQUENCE [LARGE SCALE GENOMIC DNA]</scope>
    <source>
        <strain evidence="2 3">JCM 3324</strain>
    </source>
</reference>
<evidence type="ECO:0000313" key="3">
    <source>
        <dbReference type="Proteomes" id="UP001589568"/>
    </source>
</evidence>
<gene>
    <name evidence="2" type="ORF">ACFFR3_28920</name>
</gene>
<feature type="region of interest" description="Disordered" evidence="1">
    <location>
        <begin position="1"/>
        <end position="51"/>
    </location>
</feature>